<keyword evidence="10" id="KW-1185">Reference proteome</keyword>
<dbReference type="SUPFAM" id="SSF161098">
    <property type="entry name" value="MetI-like"/>
    <property type="match status" value="1"/>
</dbReference>
<feature type="transmembrane region" description="Helical" evidence="7">
    <location>
        <begin position="297"/>
        <end position="316"/>
    </location>
</feature>
<evidence type="ECO:0000313" key="10">
    <source>
        <dbReference type="Proteomes" id="UP000632125"/>
    </source>
</evidence>
<dbReference type="Pfam" id="PF00528">
    <property type="entry name" value="BPD_transp_1"/>
    <property type="match status" value="1"/>
</dbReference>
<evidence type="ECO:0000256" key="1">
    <source>
        <dbReference type="ARBA" id="ARBA00004651"/>
    </source>
</evidence>
<evidence type="ECO:0000259" key="8">
    <source>
        <dbReference type="PROSITE" id="PS50928"/>
    </source>
</evidence>
<keyword evidence="3" id="KW-1003">Cell membrane</keyword>
<keyword evidence="6 7" id="KW-0472">Membrane</keyword>
<evidence type="ECO:0000256" key="7">
    <source>
        <dbReference type="RuleBase" id="RU363032"/>
    </source>
</evidence>
<feature type="transmembrane region" description="Helical" evidence="7">
    <location>
        <begin position="47"/>
        <end position="65"/>
    </location>
</feature>
<keyword evidence="5 7" id="KW-1133">Transmembrane helix</keyword>
<sequence length="331" mass="37174">MLAKIGLRTKRADISARLGTKLELSADLSWLSKVRYSIFGREADKGLLFKLFIYVILIDAAYIYLKPVLHMVTSMVKDGADLLDPSVNWIPRVVYFGNLQDAWAWLQYPKAFGLSMLLSVSVALLQTCSCAIAGYAFARLKVPFKPVLFFFLLITFIVPLQLTILPNLVFARVLGVLDTVLPIIVPALFGLGLKGALFIIIYRQFFSTQPKELEEAARIDGASVYKVFFRVMMPLAKPAILVVFLFSFVWTWNDFYLPSMYLANTETPPLSLGISRIASMIRAQAEISGPSIFTEPISMATTFLMILPPIILYAFAQRWFIEGVERTGIVE</sequence>
<dbReference type="PROSITE" id="PS50928">
    <property type="entry name" value="ABC_TM1"/>
    <property type="match status" value="1"/>
</dbReference>
<dbReference type="Gene3D" id="1.10.3720.10">
    <property type="entry name" value="MetI-like"/>
    <property type="match status" value="1"/>
</dbReference>
<dbReference type="AlphaFoldDB" id="A0A927H6F7"/>
<dbReference type="Proteomes" id="UP000632125">
    <property type="component" value="Unassembled WGS sequence"/>
</dbReference>
<dbReference type="InterPro" id="IPR035906">
    <property type="entry name" value="MetI-like_sf"/>
</dbReference>
<protein>
    <submittedName>
        <fullName evidence="9">Carbohydrate ABC transporter permease</fullName>
    </submittedName>
</protein>
<evidence type="ECO:0000313" key="9">
    <source>
        <dbReference type="EMBL" id="MBD2868519.1"/>
    </source>
</evidence>
<evidence type="ECO:0000256" key="4">
    <source>
        <dbReference type="ARBA" id="ARBA00022692"/>
    </source>
</evidence>
<feature type="transmembrane region" description="Helical" evidence="7">
    <location>
        <begin position="227"/>
        <end position="252"/>
    </location>
</feature>
<comment type="subcellular location">
    <subcellularLocation>
        <location evidence="1 7">Cell membrane</location>
        <topology evidence="1 7">Multi-pass membrane protein</topology>
    </subcellularLocation>
</comment>
<feature type="transmembrane region" description="Helical" evidence="7">
    <location>
        <begin position="111"/>
        <end position="135"/>
    </location>
</feature>
<dbReference type="PANTHER" id="PTHR43744:SF8">
    <property type="entry name" value="SN-GLYCEROL-3-PHOSPHATE TRANSPORT SYSTEM PERMEASE PROTEIN UGPE"/>
    <property type="match status" value="1"/>
</dbReference>
<reference evidence="9" key="1">
    <citation type="submission" date="2020-09" db="EMBL/GenBank/DDBJ databases">
        <title>A novel bacterium of genus Paenibacillus, isolated from South China Sea.</title>
        <authorList>
            <person name="Huang H."/>
            <person name="Mo K."/>
            <person name="Hu Y."/>
        </authorList>
    </citation>
    <scope>NUCLEOTIDE SEQUENCE</scope>
    <source>
        <strain evidence="9">IB182493</strain>
    </source>
</reference>
<evidence type="ECO:0000256" key="6">
    <source>
        <dbReference type="ARBA" id="ARBA00023136"/>
    </source>
</evidence>
<feature type="transmembrane region" description="Helical" evidence="7">
    <location>
        <begin position="183"/>
        <end position="206"/>
    </location>
</feature>
<keyword evidence="2 7" id="KW-0813">Transport</keyword>
<dbReference type="GO" id="GO:0005886">
    <property type="term" value="C:plasma membrane"/>
    <property type="evidence" value="ECO:0007669"/>
    <property type="project" value="UniProtKB-SubCell"/>
</dbReference>
<keyword evidence="4 7" id="KW-0812">Transmembrane</keyword>
<dbReference type="GO" id="GO:0055085">
    <property type="term" value="P:transmembrane transport"/>
    <property type="evidence" value="ECO:0007669"/>
    <property type="project" value="InterPro"/>
</dbReference>
<comment type="caution">
    <text evidence="9">The sequence shown here is derived from an EMBL/GenBank/DDBJ whole genome shotgun (WGS) entry which is preliminary data.</text>
</comment>
<evidence type="ECO:0000256" key="2">
    <source>
        <dbReference type="ARBA" id="ARBA00022448"/>
    </source>
</evidence>
<dbReference type="EMBL" id="JACXIY010000010">
    <property type="protein sequence ID" value="MBD2868519.1"/>
    <property type="molecule type" value="Genomic_DNA"/>
</dbReference>
<gene>
    <name evidence="9" type="ORF">IDH41_08015</name>
</gene>
<dbReference type="InterPro" id="IPR000515">
    <property type="entry name" value="MetI-like"/>
</dbReference>
<feature type="transmembrane region" description="Helical" evidence="7">
    <location>
        <begin position="147"/>
        <end position="171"/>
    </location>
</feature>
<evidence type="ECO:0000256" key="5">
    <source>
        <dbReference type="ARBA" id="ARBA00022989"/>
    </source>
</evidence>
<dbReference type="CDD" id="cd06261">
    <property type="entry name" value="TM_PBP2"/>
    <property type="match status" value="1"/>
</dbReference>
<comment type="similarity">
    <text evidence="7">Belongs to the binding-protein-dependent transport system permease family.</text>
</comment>
<name>A0A927H6F7_9BACL</name>
<organism evidence="9 10">
    <name type="scientific">Paenibacillus arenilitoris</name>
    <dbReference type="NCBI Taxonomy" id="2772299"/>
    <lineage>
        <taxon>Bacteria</taxon>
        <taxon>Bacillati</taxon>
        <taxon>Bacillota</taxon>
        <taxon>Bacilli</taxon>
        <taxon>Bacillales</taxon>
        <taxon>Paenibacillaceae</taxon>
        <taxon>Paenibacillus</taxon>
    </lineage>
</organism>
<evidence type="ECO:0000256" key="3">
    <source>
        <dbReference type="ARBA" id="ARBA00022475"/>
    </source>
</evidence>
<accession>A0A927H6F7</accession>
<proteinExistence type="inferred from homology"/>
<feature type="domain" description="ABC transmembrane type-1" evidence="8">
    <location>
        <begin position="112"/>
        <end position="316"/>
    </location>
</feature>
<dbReference type="PANTHER" id="PTHR43744">
    <property type="entry name" value="ABC TRANSPORTER PERMEASE PROTEIN MG189-RELATED-RELATED"/>
    <property type="match status" value="1"/>
</dbReference>